<protein>
    <submittedName>
        <fullName evidence="1">DUF5682 family protein</fullName>
    </submittedName>
</protein>
<evidence type="ECO:0000313" key="2">
    <source>
        <dbReference type="Proteomes" id="UP001474181"/>
    </source>
</evidence>
<feature type="non-terminal residue" evidence="1">
    <location>
        <position position="1"/>
    </location>
</feature>
<feature type="non-terminal residue" evidence="1">
    <location>
        <position position="353"/>
    </location>
</feature>
<sequence>RDLRLDPLRSDLDRRRELLLRRLTLCSVPYAEPRPVTGTGGADALTSRWEVRWTPATAAMLTAAGVRGVTLAQAAEGLLRARSRKERDAGGPTAAQVLDGLEQAAHCGLPGLVAERLGDAAEVLPDAGTLPELLAGLALLDRLRTGHIAGLDADEDRTARAVAVAELLTAAAVRQVDGLTGSEDQADAHALLELAHRADLSGGIRLADALARLAADGSPLMRGAAGAVRVLLGQEEPGAFGGRVASWVDGAVDAGSRSALTARLTGLLTAAGRLLEAAAPALEPLVDRVSGLSDRDFLDRLPALRGGFDTLSPADRERLLTGVEGRLGVDRVADTGAIDPGQQTLAVGRAQRV</sequence>
<dbReference type="EMBL" id="JBEPEK010001241">
    <property type="protein sequence ID" value="MER7188435.1"/>
    <property type="molecule type" value="Genomic_DNA"/>
</dbReference>
<comment type="caution">
    <text evidence="1">The sequence shown here is derived from an EMBL/GenBank/DDBJ whole genome shotgun (WGS) entry which is preliminary data.</text>
</comment>
<dbReference type="InterPro" id="IPR043737">
    <property type="entry name" value="DUF5682"/>
</dbReference>
<dbReference type="Pfam" id="PF18934">
    <property type="entry name" value="DUF5682"/>
    <property type="match status" value="1"/>
</dbReference>
<name>A0ABV1XHA8_9ACTN</name>
<accession>A0ABV1XHA8</accession>
<organism evidence="1 2">
    <name type="scientific">Streptomyces hyaluromycini</name>
    <dbReference type="NCBI Taxonomy" id="1377993"/>
    <lineage>
        <taxon>Bacteria</taxon>
        <taxon>Bacillati</taxon>
        <taxon>Actinomycetota</taxon>
        <taxon>Actinomycetes</taxon>
        <taxon>Kitasatosporales</taxon>
        <taxon>Streptomycetaceae</taxon>
        <taxon>Streptomyces</taxon>
    </lineage>
</organism>
<dbReference type="RefSeq" id="WP_350793411.1">
    <property type="nucleotide sequence ID" value="NZ_JBEPEK010001241.1"/>
</dbReference>
<keyword evidence="2" id="KW-1185">Reference proteome</keyword>
<proteinExistence type="predicted"/>
<gene>
    <name evidence="1" type="ORF">ABT404_54800</name>
</gene>
<dbReference type="Proteomes" id="UP001474181">
    <property type="component" value="Unassembled WGS sequence"/>
</dbReference>
<reference evidence="1 2" key="1">
    <citation type="submission" date="2024-06" db="EMBL/GenBank/DDBJ databases">
        <title>The Natural Products Discovery Center: Release of the First 8490 Sequenced Strains for Exploring Actinobacteria Biosynthetic Diversity.</title>
        <authorList>
            <person name="Kalkreuter E."/>
            <person name="Kautsar S.A."/>
            <person name="Yang D."/>
            <person name="Bader C.D."/>
            <person name="Teijaro C.N."/>
            <person name="Fluegel L."/>
            <person name="Davis C.M."/>
            <person name="Simpson J.R."/>
            <person name="Lauterbach L."/>
            <person name="Steele A.D."/>
            <person name="Gui C."/>
            <person name="Meng S."/>
            <person name="Li G."/>
            <person name="Viehrig K."/>
            <person name="Ye F."/>
            <person name="Su P."/>
            <person name="Kiefer A.F."/>
            <person name="Nichols A."/>
            <person name="Cepeda A.J."/>
            <person name="Yan W."/>
            <person name="Fan B."/>
            <person name="Jiang Y."/>
            <person name="Adhikari A."/>
            <person name="Zheng C.-J."/>
            <person name="Schuster L."/>
            <person name="Cowan T.M."/>
            <person name="Smanski M.J."/>
            <person name="Chevrette M.G."/>
            <person name="De Carvalho L.P.S."/>
            <person name="Shen B."/>
        </authorList>
    </citation>
    <scope>NUCLEOTIDE SEQUENCE [LARGE SCALE GENOMIC DNA]</scope>
    <source>
        <strain evidence="1 2">NPDC000234</strain>
    </source>
</reference>
<evidence type="ECO:0000313" key="1">
    <source>
        <dbReference type="EMBL" id="MER7188435.1"/>
    </source>
</evidence>